<feature type="region of interest" description="Disordered" evidence="1">
    <location>
        <begin position="1"/>
        <end position="82"/>
    </location>
</feature>
<protein>
    <recommendedName>
        <fullName evidence="4">DUF834 domain-containing protein</fullName>
    </recommendedName>
</protein>
<reference evidence="2" key="2">
    <citation type="submission" date="2018-05" db="EMBL/GenBank/DDBJ databases">
        <title>OgluRS3 (Oryza glumaepatula Reference Sequence Version 3).</title>
        <authorList>
            <person name="Zhang J."/>
            <person name="Kudrna D."/>
            <person name="Lee S."/>
            <person name="Talag J."/>
            <person name="Welchert J."/>
            <person name="Wing R.A."/>
        </authorList>
    </citation>
    <scope>NUCLEOTIDE SEQUENCE [LARGE SCALE GENOMIC DNA]</scope>
</reference>
<organism evidence="2">
    <name type="scientific">Oryza glumipatula</name>
    <dbReference type="NCBI Taxonomy" id="40148"/>
    <lineage>
        <taxon>Eukaryota</taxon>
        <taxon>Viridiplantae</taxon>
        <taxon>Streptophyta</taxon>
        <taxon>Embryophyta</taxon>
        <taxon>Tracheophyta</taxon>
        <taxon>Spermatophyta</taxon>
        <taxon>Magnoliopsida</taxon>
        <taxon>Liliopsida</taxon>
        <taxon>Poales</taxon>
        <taxon>Poaceae</taxon>
        <taxon>BOP clade</taxon>
        <taxon>Oryzoideae</taxon>
        <taxon>Oryzeae</taxon>
        <taxon>Oryzinae</taxon>
        <taxon>Oryza</taxon>
    </lineage>
</organism>
<reference evidence="2" key="1">
    <citation type="submission" date="2015-04" db="UniProtKB">
        <authorList>
            <consortium name="EnsemblPlants"/>
        </authorList>
    </citation>
    <scope>IDENTIFICATION</scope>
</reference>
<feature type="compositionally biased region" description="Basic and acidic residues" evidence="1">
    <location>
        <begin position="46"/>
        <end position="58"/>
    </location>
</feature>
<dbReference type="AlphaFoldDB" id="A0A0E0B7A4"/>
<evidence type="ECO:0008006" key="4">
    <source>
        <dbReference type="Google" id="ProtNLM"/>
    </source>
</evidence>
<evidence type="ECO:0000313" key="2">
    <source>
        <dbReference type="EnsemblPlants" id="OGLUM10G00900.1"/>
    </source>
</evidence>
<evidence type="ECO:0000256" key="1">
    <source>
        <dbReference type="SAM" id="MobiDB-lite"/>
    </source>
</evidence>
<name>A0A0E0B7A4_9ORYZ</name>
<sequence length="82" mass="9203">MAPTGVRAHLAVTWEAERGTTRSKPPPPPREEEEETRHRAGSGRAAADRLEVDNKRTEWAGSQHKRNPAKNDFQIFSTKGQL</sequence>
<accession>A0A0E0B7A4</accession>
<dbReference type="Proteomes" id="UP000026961">
    <property type="component" value="Chromosome 10"/>
</dbReference>
<keyword evidence="3" id="KW-1185">Reference proteome</keyword>
<proteinExistence type="predicted"/>
<dbReference type="EnsemblPlants" id="OGLUM10G00900.1">
    <property type="protein sequence ID" value="OGLUM10G00900.1"/>
    <property type="gene ID" value="OGLUM10G00900"/>
</dbReference>
<evidence type="ECO:0000313" key="3">
    <source>
        <dbReference type="Proteomes" id="UP000026961"/>
    </source>
</evidence>
<dbReference type="HOGENOM" id="CLU_2562031_0_0_1"/>
<dbReference type="Gramene" id="OGLUM10G00900.1">
    <property type="protein sequence ID" value="OGLUM10G00900.1"/>
    <property type="gene ID" value="OGLUM10G00900"/>
</dbReference>